<evidence type="ECO:0000313" key="2">
    <source>
        <dbReference type="EMBL" id="KAG6722720.1"/>
    </source>
</evidence>
<protein>
    <recommendedName>
        <fullName evidence="1">F-box associated beta-propeller type 1 domain-containing protein</fullName>
    </recommendedName>
</protein>
<organism evidence="2 3">
    <name type="scientific">Carya illinoinensis</name>
    <name type="common">Pecan</name>
    <dbReference type="NCBI Taxonomy" id="32201"/>
    <lineage>
        <taxon>Eukaryota</taxon>
        <taxon>Viridiplantae</taxon>
        <taxon>Streptophyta</taxon>
        <taxon>Embryophyta</taxon>
        <taxon>Tracheophyta</taxon>
        <taxon>Spermatophyta</taxon>
        <taxon>Magnoliopsida</taxon>
        <taxon>eudicotyledons</taxon>
        <taxon>Gunneridae</taxon>
        <taxon>Pentapetalae</taxon>
        <taxon>rosids</taxon>
        <taxon>fabids</taxon>
        <taxon>Fagales</taxon>
        <taxon>Juglandaceae</taxon>
        <taxon>Carya</taxon>
    </lineage>
</organism>
<name>A0A922JWC4_CARIL</name>
<dbReference type="EMBL" id="CM031827">
    <property type="protein sequence ID" value="KAG6722720.1"/>
    <property type="molecule type" value="Genomic_DNA"/>
</dbReference>
<proteinExistence type="predicted"/>
<dbReference type="NCBIfam" id="TIGR01640">
    <property type="entry name" value="F_box_assoc_1"/>
    <property type="match status" value="1"/>
</dbReference>
<dbReference type="Pfam" id="PF07734">
    <property type="entry name" value="FBA_1"/>
    <property type="match status" value="1"/>
</dbReference>
<dbReference type="PANTHER" id="PTHR31672:SF13">
    <property type="entry name" value="F-BOX PROTEIN CPR30-LIKE"/>
    <property type="match status" value="1"/>
</dbReference>
<accession>A0A922JWC4</accession>
<dbReference type="AlphaFoldDB" id="A0A922JWC4"/>
<evidence type="ECO:0000313" key="3">
    <source>
        <dbReference type="Proteomes" id="UP000811246"/>
    </source>
</evidence>
<dbReference type="Proteomes" id="UP000811246">
    <property type="component" value="Chromosome 3"/>
</dbReference>
<gene>
    <name evidence="2" type="ORF">I3842_03G173900</name>
</gene>
<sequence>MVIIPPLMIMFYGTLPFIELLDFQNLILLEGYDPSSNDFNLVRLVYLKRHYNEAQPLVEIYTLNSGCWRTIASPPQSYIVKNNRLSTFVNEASHWLAHTPPNAAAGTTFRNVILAFDMGKEVFHEIEVPSCFVGESHSNMAVGVPDGLLCLVPRNSHPCGKLHFSVWIMKDYGIGESWSKLFDIDISQGLLTVVAFRKNGEVLITVEDGELHSYKPNTQQVTSGIPWIFIREHGDILWREGLFSWRHTLRASFY</sequence>
<dbReference type="PANTHER" id="PTHR31672">
    <property type="entry name" value="BNACNNG10540D PROTEIN"/>
    <property type="match status" value="1"/>
</dbReference>
<dbReference type="InterPro" id="IPR017451">
    <property type="entry name" value="F-box-assoc_interact_dom"/>
</dbReference>
<dbReference type="InterPro" id="IPR006527">
    <property type="entry name" value="F-box-assoc_dom_typ1"/>
</dbReference>
<feature type="domain" description="F-box associated beta-propeller type 1" evidence="1">
    <location>
        <begin position="31"/>
        <end position="211"/>
    </location>
</feature>
<evidence type="ECO:0000259" key="1">
    <source>
        <dbReference type="Pfam" id="PF07734"/>
    </source>
</evidence>
<comment type="caution">
    <text evidence="2">The sequence shown here is derived from an EMBL/GenBank/DDBJ whole genome shotgun (WGS) entry which is preliminary data.</text>
</comment>
<dbReference type="InterPro" id="IPR050796">
    <property type="entry name" value="SCF_F-box_component"/>
</dbReference>
<reference evidence="2" key="1">
    <citation type="submission" date="2021-01" db="EMBL/GenBank/DDBJ databases">
        <authorList>
            <person name="Lovell J.T."/>
            <person name="Bentley N."/>
            <person name="Bhattarai G."/>
            <person name="Jenkins J.W."/>
            <person name="Sreedasyam A."/>
            <person name="Alarcon Y."/>
            <person name="Bock C."/>
            <person name="Boston L."/>
            <person name="Carlson J."/>
            <person name="Cervantes K."/>
            <person name="Clermont K."/>
            <person name="Krom N."/>
            <person name="Kubenka K."/>
            <person name="Mamidi S."/>
            <person name="Mattison C."/>
            <person name="Monteros M."/>
            <person name="Pisani C."/>
            <person name="Plott C."/>
            <person name="Rajasekar S."/>
            <person name="Rhein H.S."/>
            <person name="Rohla C."/>
            <person name="Song M."/>
            <person name="Hilaire R.S."/>
            <person name="Shu S."/>
            <person name="Wells L."/>
            <person name="Wang X."/>
            <person name="Webber J."/>
            <person name="Heerema R.J."/>
            <person name="Klein P."/>
            <person name="Conner P."/>
            <person name="Grauke L."/>
            <person name="Grimwood J."/>
            <person name="Schmutz J."/>
            <person name="Randall J.J."/>
        </authorList>
    </citation>
    <scope>NUCLEOTIDE SEQUENCE</scope>
    <source>
        <tissue evidence="2">Leaf</tissue>
    </source>
</reference>